<name>A0A9X2A0Q4_9FLAO</name>
<sequence length="147" mass="16577">MKVNQIKLCYKERINISKCPKICCSQDAANLYYQNWDKNEIQLQECFKVMLLNNSNIVKGICQISSGGITMTLVDLRIMFALILKSLSTAIIVCHNHPSGKLEASHHDKNLTSKIQKACDFLDIKLLDHIIMTGEGNYLSFADEGLL</sequence>
<keyword evidence="1" id="KW-0645">Protease</keyword>
<dbReference type="PROSITE" id="PS50249">
    <property type="entry name" value="MPN"/>
    <property type="match status" value="1"/>
</dbReference>
<dbReference type="PANTHER" id="PTHR30471">
    <property type="entry name" value="DNA REPAIR PROTEIN RADC"/>
    <property type="match status" value="1"/>
</dbReference>
<evidence type="ECO:0000256" key="5">
    <source>
        <dbReference type="ARBA" id="ARBA00023049"/>
    </source>
</evidence>
<gene>
    <name evidence="7" type="ORF">L1967_16820</name>
</gene>
<reference evidence="7" key="1">
    <citation type="submission" date="2022-01" db="EMBL/GenBank/DDBJ databases">
        <title>Genome sequencing of Zunongwangia sp. M21534 genome.</title>
        <authorList>
            <person name="Chen Y."/>
            <person name="Dong C."/>
            <person name="Shao Z."/>
        </authorList>
    </citation>
    <scope>NUCLEOTIDE SEQUENCE</scope>
    <source>
        <strain evidence="7">MCCC M21534</strain>
    </source>
</reference>
<evidence type="ECO:0000313" key="7">
    <source>
        <dbReference type="EMBL" id="MCL6219956.1"/>
    </source>
</evidence>
<keyword evidence="3" id="KW-0378">Hydrolase</keyword>
<dbReference type="InterPro" id="IPR025657">
    <property type="entry name" value="RadC_JAB"/>
</dbReference>
<evidence type="ECO:0000256" key="2">
    <source>
        <dbReference type="ARBA" id="ARBA00022723"/>
    </source>
</evidence>
<dbReference type="AlphaFoldDB" id="A0A9X2A0Q4"/>
<protein>
    <submittedName>
        <fullName evidence="7">JAB domain-containing protein</fullName>
    </submittedName>
</protein>
<evidence type="ECO:0000256" key="3">
    <source>
        <dbReference type="ARBA" id="ARBA00022801"/>
    </source>
</evidence>
<dbReference type="RefSeq" id="WP_249602666.1">
    <property type="nucleotide sequence ID" value="NZ_JAKHSK010000029.1"/>
</dbReference>
<dbReference type="GO" id="GO:0008237">
    <property type="term" value="F:metallopeptidase activity"/>
    <property type="evidence" value="ECO:0007669"/>
    <property type="project" value="UniProtKB-KW"/>
</dbReference>
<dbReference type="Proteomes" id="UP001139521">
    <property type="component" value="Unassembled WGS sequence"/>
</dbReference>
<evidence type="ECO:0000256" key="4">
    <source>
        <dbReference type="ARBA" id="ARBA00022833"/>
    </source>
</evidence>
<evidence type="ECO:0000313" key="8">
    <source>
        <dbReference type="Proteomes" id="UP001139521"/>
    </source>
</evidence>
<organism evidence="7 8">
    <name type="scientific">Zunongwangia pacifica</name>
    <dbReference type="NCBI Taxonomy" id="2911062"/>
    <lineage>
        <taxon>Bacteria</taxon>
        <taxon>Pseudomonadati</taxon>
        <taxon>Bacteroidota</taxon>
        <taxon>Flavobacteriia</taxon>
        <taxon>Flavobacteriales</taxon>
        <taxon>Flavobacteriaceae</taxon>
        <taxon>Zunongwangia</taxon>
    </lineage>
</organism>
<feature type="domain" description="MPN" evidence="6">
    <location>
        <begin position="21"/>
        <end position="147"/>
    </location>
</feature>
<accession>A0A9X2A0Q4</accession>
<dbReference type="InterPro" id="IPR020891">
    <property type="entry name" value="UPF0758_CS"/>
</dbReference>
<evidence type="ECO:0000259" key="6">
    <source>
        <dbReference type="PROSITE" id="PS50249"/>
    </source>
</evidence>
<dbReference type="PANTHER" id="PTHR30471:SF3">
    <property type="entry name" value="UPF0758 PROTEIN YEES-RELATED"/>
    <property type="match status" value="1"/>
</dbReference>
<dbReference type="Gene3D" id="3.40.140.10">
    <property type="entry name" value="Cytidine Deaminase, domain 2"/>
    <property type="match status" value="1"/>
</dbReference>
<keyword evidence="2" id="KW-0479">Metal-binding</keyword>
<keyword evidence="8" id="KW-1185">Reference proteome</keyword>
<dbReference type="EMBL" id="JAKHSK010000029">
    <property type="protein sequence ID" value="MCL6219956.1"/>
    <property type="molecule type" value="Genomic_DNA"/>
</dbReference>
<keyword evidence="5" id="KW-0482">Metalloprotease</keyword>
<comment type="caution">
    <text evidence="7">The sequence shown here is derived from an EMBL/GenBank/DDBJ whole genome shotgun (WGS) entry which is preliminary data.</text>
</comment>
<evidence type="ECO:0000256" key="1">
    <source>
        <dbReference type="ARBA" id="ARBA00022670"/>
    </source>
</evidence>
<dbReference type="InterPro" id="IPR037518">
    <property type="entry name" value="MPN"/>
</dbReference>
<dbReference type="Pfam" id="PF04002">
    <property type="entry name" value="RadC"/>
    <property type="match status" value="1"/>
</dbReference>
<dbReference type="PROSITE" id="PS01302">
    <property type="entry name" value="UPF0758"/>
    <property type="match status" value="1"/>
</dbReference>
<proteinExistence type="predicted"/>
<keyword evidence="4" id="KW-0862">Zinc</keyword>
<dbReference type="GO" id="GO:0006508">
    <property type="term" value="P:proteolysis"/>
    <property type="evidence" value="ECO:0007669"/>
    <property type="project" value="UniProtKB-KW"/>
</dbReference>
<dbReference type="CDD" id="cd08071">
    <property type="entry name" value="MPN_DUF2466"/>
    <property type="match status" value="1"/>
</dbReference>
<dbReference type="InterPro" id="IPR001405">
    <property type="entry name" value="UPF0758"/>
</dbReference>
<dbReference type="GO" id="GO:0046872">
    <property type="term" value="F:metal ion binding"/>
    <property type="evidence" value="ECO:0007669"/>
    <property type="project" value="UniProtKB-KW"/>
</dbReference>